<dbReference type="GeneID" id="24441871"/>
<dbReference type="AlphaFoldDB" id="W7X0E3"/>
<dbReference type="KEGG" id="tet:TTHERM_001178748"/>
<keyword evidence="2" id="KW-1185">Reference proteome</keyword>
<name>W7X0E3_TETTS</name>
<dbReference type="EMBL" id="GG662532">
    <property type="protein sequence ID" value="EWS72585.1"/>
    <property type="molecule type" value="Genomic_DNA"/>
</dbReference>
<sequence length="288" mass="34138">MTISFIDTKLIFNRIQEIPLEKVVIELQNVPHQIYYQFSQVLLNIGQYYDQIKVEILEYKEVNQEKYDYEYNQYSQFCLKKVKDLMKQYKLSSYCKGSTNFKDGSLDISHVVYSNGLLDLICLDYDTMQQLCLRDRQIQLVKDINQILESSLFCLMSRFQNSTEYKIRVNFTTLDGYDLWLDLTYHKIQPPTYKGMFGNFFFCLIEIDIDANQQKGLLDYTNSIQSNNANFNSFLQKELSFFQEDIGYSILSQSFLEWYYQDLIKKIQGLHSQSNDLLSKQCGFRLIS</sequence>
<organism evidence="1 2">
    <name type="scientific">Tetrahymena thermophila (strain SB210)</name>
    <dbReference type="NCBI Taxonomy" id="312017"/>
    <lineage>
        <taxon>Eukaryota</taxon>
        <taxon>Sar</taxon>
        <taxon>Alveolata</taxon>
        <taxon>Ciliophora</taxon>
        <taxon>Intramacronucleata</taxon>
        <taxon>Oligohymenophorea</taxon>
        <taxon>Hymenostomatida</taxon>
        <taxon>Tetrahymenina</taxon>
        <taxon>Tetrahymenidae</taxon>
        <taxon>Tetrahymena</taxon>
    </lineage>
</organism>
<reference evidence="2" key="1">
    <citation type="journal article" date="2006" name="PLoS Biol.">
        <title>Macronuclear genome sequence of the ciliate Tetrahymena thermophila, a model eukaryote.</title>
        <authorList>
            <person name="Eisen J.A."/>
            <person name="Coyne R.S."/>
            <person name="Wu M."/>
            <person name="Wu D."/>
            <person name="Thiagarajan M."/>
            <person name="Wortman J.R."/>
            <person name="Badger J.H."/>
            <person name="Ren Q."/>
            <person name="Amedeo P."/>
            <person name="Jones K.M."/>
            <person name="Tallon L.J."/>
            <person name="Delcher A.L."/>
            <person name="Salzberg S.L."/>
            <person name="Silva J.C."/>
            <person name="Haas B.J."/>
            <person name="Majoros W.H."/>
            <person name="Farzad M."/>
            <person name="Carlton J.M."/>
            <person name="Smith R.K. Jr."/>
            <person name="Garg J."/>
            <person name="Pearlman R.E."/>
            <person name="Karrer K.M."/>
            <person name="Sun L."/>
            <person name="Manning G."/>
            <person name="Elde N.C."/>
            <person name="Turkewitz A.P."/>
            <person name="Asai D.J."/>
            <person name="Wilkes D.E."/>
            <person name="Wang Y."/>
            <person name="Cai H."/>
            <person name="Collins K."/>
            <person name="Stewart B.A."/>
            <person name="Lee S.R."/>
            <person name="Wilamowska K."/>
            <person name="Weinberg Z."/>
            <person name="Ruzzo W.L."/>
            <person name="Wloga D."/>
            <person name="Gaertig J."/>
            <person name="Frankel J."/>
            <person name="Tsao C.-C."/>
            <person name="Gorovsky M.A."/>
            <person name="Keeling P.J."/>
            <person name="Waller R.F."/>
            <person name="Patron N.J."/>
            <person name="Cherry J.M."/>
            <person name="Stover N.A."/>
            <person name="Krieger C.J."/>
            <person name="del Toro C."/>
            <person name="Ryder H.F."/>
            <person name="Williamson S.C."/>
            <person name="Barbeau R.A."/>
            <person name="Hamilton E.P."/>
            <person name="Orias E."/>
        </authorList>
    </citation>
    <scope>NUCLEOTIDE SEQUENCE [LARGE SCALE GENOMIC DNA]</scope>
    <source>
        <strain evidence="2">SB210</strain>
    </source>
</reference>
<dbReference type="Proteomes" id="UP000009168">
    <property type="component" value="Unassembled WGS sequence"/>
</dbReference>
<dbReference type="RefSeq" id="XP_012654868.1">
    <property type="nucleotide sequence ID" value="XM_012799414.1"/>
</dbReference>
<proteinExistence type="predicted"/>
<dbReference type="InParanoid" id="W7X0E3"/>
<protein>
    <submittedName>
        <fullName evidence="1">Uncharacterized protein</fullName>
    </submittedName>
</protein>
<gene>
    <name evidence="1" type="ORF">TTHERM_001178748</name>
</gene>
<evidence type="ECO:0000313" key="1">
    <source>
        <dbReference type="EMBL" id="EWS72585.1"/>
    </source>
</evidence>
<accession>W7X0E3</accession>
<evidence type="ECO:0000313" key="2">
    <source>
        <dbReference type="Proteomes" id="UP000009168"/>
    </source>
</evidence>